<dbReference type="InParanoid" id="A0A059DAS2"/>
<sequence length="236" mass="25536">MTDQGGSETPSRPSKDDKGITASSESSKDGTPVDYEKLQAAVDIYQRALDDLVSVNSLFTVAVFVGLAFASAEQQNLAGNRKCEAGVRVGRRLVKNEVISFAFYLFSSLVAKSLKTHLFTYLITDPSCDQITHWSSKVLRGSLFFLSTATSIIGGVLLLYSMIDMIQLRLGKVTCKGIETLNAVGVLIAVNIFALLIYIPFVAHAIVKSTTIFDNLCTHCPVCHNLIPEGPVSCPP</sequence>
<dbReference type="OMA" id="TREECKP"/>
<dbReference type="eggNOG" id="ENOG502SN9G">
    <property type="taxonomic scope" value="Eukaryota"/>
</dbReference>
<name>A0A059DAS2_EUCGR</name>
<reference evidence="3" key="1">
    <citation type="submission" date="2013-07" db="EMBL/GenBank/DDBJ databases">
        <title>The genome of Eucalyptus grandis.</title>
        <authorList>
            <person name="Schmutz J."/>
            <person name="Hayes R."/>
            <person name="Myburg A."/>
            <person name="Tuskan G."/>
            <person name="Grattapaglia D."/>
            <person name="Rokhsar D.S."/>
        </authorList>
    </citation>
    <scope>NUCLEOTIDE SEQUENCE</scope>
    <source>
        <tissue evidence="3">Leaf extractions</tissue>
    </source>
</reference>
<dbReference type="AlphaFoldDB" id="A0A059DAS2"/>
<gene>
    <name evidence="3" type="ORF">EUGRSUZ_A00225</name>
</gene>
<keyword evidence="2" id="KW-1133">Transmembrane helix</keyword>
<dbReference type="PANTHER" id="PTHR33430:SF1">
    <property type="entry name" value="PGG DOMAIN-CONTAINING PROTEIN"/>
    <property type="match status" value="1"/>
</dbReference>
<dbReference type="EMBL" id="KK198753">
    <property type="protein sequence ID" value="KCW87833.1"/>
    <property type="molecule type" value="Genomic_DNA"/>
</dbReference>
<feature type="transmembrane region" description="Helical" evidence="2">
    <location>
        <begin position="101"/>
        <end position="123"/>
    </location>
</feature>
<keyword evidence="2" id="KW-0812">Transmembrane</keyword>
<feature type="transmembrane region" description="Helical" evidence="2">
    <location>
        <begin position="143"/>
        <end position="163"/>
    </location>
</feature>
<feature type="region of interest" description="Disordered" evidence="1">
    <location>
        <begin position="1"/>
        <end position="31"/>
    </location>
</feature>
<evidence type="ECO:0000256" key="1">
    <source>
        <dbReference type="SAM" id="MobiDB-lite"/>
    </source>
</evidence>
<dbReference type="STRING" id="71139.A0A059DAS2"/>
<proteinExistence type="predicted"/>
<feature type="compositionally biased region" description="Polar residues" evidence="1">
    <location>
        <begin position="1"/>
        <end position="12"/>
    </location>
</feature>
<feature type="transmembrane region" description="Helical" evidence="2">
    <location>
        <begin position="52"/>
        <end position="72"/>
    </location>
</feature>
<dbReference type="Gramene" id="KCW87833">
    <property type="protein sequence ID" value="KCW87833"/>
    <property type="gene ID" value="EUGRSUZ_A00225"/>
</dbReference>
<accession>A0A059DAS2</accession>
<feature type="transmembrane region" description="Helical" evidence="2">
    <location>
        <begin position="184"/>
        <end position="207"/>
    </location>
</feature>
<organism evidence="3">
    <name type="scientific">Eucalyptus grandis</name>
    <name type="common">Flooded gum</name>
    <dbReference type="NCBI Taxonomy" id="71139"/>
    <lineage>
        <taxon>Eukaryota</taxon>
        <taxon>Viridiplantae</taxon>
        <taxon>Streptophyta</taxon>
        <taxon>Embryophyta</taxon>
        <taxon>Tracheophyta</taxon>
        <taxon>Spermatophyta</taxon>
        <taxon>Magnoliopsida</taxon>
        <taxon>eudicotyledons</taxon>
        <taxon>Gunneridae</taxon>
        <taxon>Pentapetalae</taxon>
        <taxon>rosids</taxon>
        <taxon>malvids</taxon>
        <taxon>Myrtales</taxon>
        <taxon>Myrtaceae</taxon>
        <taxon>Myrtoideae</taxon>
        <taxon>Eucalypteae</taxon>
        <taxon>Eucalyptus</taxon>
    </lineage>
</organism>
<dbReference type="PANTHER" id="PTHR33430">
    <property type="entry name" value="MATERNAL EFFECT EMBRYO ARREST PROTEIN"/>
    <property type="match status" value="1"/>
</dbReference>
<protein>
    <recommendedName>
        <fullName evidence="4">PGG domain-containing protein</fullName>
    </recommendedName>
</protein>
<evidence type="ECO:0000256" key="2">
    <source>
        <dbReference type="SAM" id="Phobius"/>
    </source>
</evidence>
<keyword evidence="2" id="KW-0472">Membrane</keyword>
<evidence type="ECO:0000313" key="3">
    <source>
        <dbReference type="EMBL" id="KCW87833.1"/>
    </source>
</evidence>
<evidence type="ECO:0008006" key="4">
    <source>
        <dbReference type="Google" id="ProtNLM"/>
    </source>
</evidence>